<feature type="region of interest" description="Disordered" evidence="8">
    <location>
        <begin position="107"/>
        <end position="130"/>
    </location>
</feature>
<evidence type="ECO:0000256" key="7">
    <source>
        <dbReference type="PROSITE-ProRule" id="PRU00042"/>
    </source>
</evidence>
<keyword evidence="11" id="KW-1185">Reference proteome</keyword>
<sequence length="454" mass="52759">MHYCVKRKSWETFHESLQITFVSANDCLPEKICYSCFEEIKRAYTFKLRCENSEIMLYRLLNQNYNKLQNKLNSINYHSNSDIPYLPPDISITIDTNENGQEIEYKVDEKPRNSMKNGKNNKSSENADDVVCLSDDEENDEEMECDDSGTVDKVSRQQNTSFEIEISDDEEGDTYKEDDEYMNGGYQVLDYASIKKITGNANDSYQAFLNPDSSNDYSSQYEISDAESNARECPKCTQLFESAGELKKHIREQHTRGFECNICRRVLKSHASLSAHITTHVPQFYPCPICGFKVKQRKYLSKHLEQHNGTKTYKCELCQENFYNMTELRAHNFLAHAVEKDSPFKCHVCGIKLPSQEGLDAHVAKHKQVVRNHVCDVCHKAFRDKTGLNTHYRVHTGEKPHTCPYCQRGFTTQYSLKMHVAIHTNEEFHKCAICLQKFRYRSAMIKHMEEHRSN</sequence>
<evidence type="ECO:0000256" key="3">
    <source>
        <dbReference type="ARBA" id="ARBA00022737"/>
    </source>
</evidence>
<feature type="domain" description="C2H2-type" evidence="9">
    <location>
        <begin position="258"/>
        <end position="280"/>
    </location>
</feature>
<dbReference type="FunFam" id="3.30.160.60:FF:000145">
    <property type="entry name" value="Zinc finger protein 574"/>
    <property type="match status" value="1"/>
</dbReference>
<evidence type="ECO:0000259" key="9">
    <source>
        <dbReference type="PROSITE" id="PS50157"/>
    </source>
</evidence>
<keyword evidence="6" id="KW-0539">Nucleus</keyword>
<keyword evidence="5" id="KW-0862">Zinc</keyword>
<dbReference type="OrthoDB" id="8112353at2759"/>
<feature type="domain" description="C2H2-type" evidence="9">
    <location>
        <begin position="313"/>
        <end position="341"/>
    </location>
</feature>
<dbReference type="PANTHER" id="PTHR24379">
    <property type="entry name" value="KRAB AND ZINC FINGER DOMAIN-CONTAINING"/>
    <property type="match status" value="1"/>
</dbReference>
<dbReference type="SUPFAM" id="SSF57667">
    <property type="entry name" value="beta-beta-alpha zinc fingers"/>
    <property type="match status" value="4"/>
</dbReference>
<accession>A0A7R8V6J3</accession>
<feature type="domain" description="C2H2-type" evidence="9">
    <location>
        <begin position="285"/>
        <end position="312"/>
    </location>
</feature>
<dbReference type="FunFam" id="3.30.160.60:FF:000100">
    <property type="entry name" value="Zinc finger 45-like"/>
    <property type="match status" value="1"/>
</dbReference>
<dbReference type="InParanoid" id="A0A7R8V6J3"/>
<dbReference type="GO" id="GO:0008270">
    <property type="term" value="F:zinc ion binding"/>
    <property type="evidence" value="ECO:0007669"/>
    <property type="project" value="UniProtKB-KW"/>
</dbReference>
<reference evidence="10 11" key="1">
    <citation type="submission" date="2020-11" db="EMBL/GenBank/DDBJ databases">
        <authorList>
            <person name="Wallbank WR R."/>
            <person name="Pardo Diaz C."/>
            <person name="Kozak K."/>
            <person name="Martin S."/>
            <person name="Jiggins C."/>
            <person name="Moest M."/>
            <person name="Warren A I."/>
            <person name="Generalovic N T."/>
            <person name="Byers J.R.P. K."/>
            <person name="Montejo-Kovacevich G."/>
            <person name="Yen C E."/>
        </authorList>
    </citation>
    <scope>NUCLEOTIDE SEQUENCE [LARGE SCALE GENOMIC DNA]</scope>
</reference>
<dbReference type="Proteomes" id="UP000594454">
    <property type="component" value="Chromosome 6"/>
</dbReference>
<proteinExistence type="predicted"/>
<feature type="domain" description="C2H2-type" evidence="9">
    <location>
        <begin position="401"/>
        <end position="428"/>
    </location>
</feature>
<dbReference type="AlphaFoldDB" id="A0A7R8V6J3"/>
<dbReference type="Pfam" id="PF07776">
    <property type="entry name" value="zf-AD"/>
    <property type="match status" value="1"/>
</dbReference>
<dbReference type="Pfam" id="PF13912">
    <property type="entry name" value="zf-C2H2_6"/>
    <property type="match status" value="1"/>
</dbReference>
<evidence type="ECO:0000256" key="6">
    <source>
        <dbReference type="ARBA" id="ARBA00023242"/>
    </source>
</evidence>
<gene>
    <name evidence="10" type="ORF">HERILL_LOCUS14942</name>
</gene>
<evidence type="ECO:0000313" key="10">
    <source>
        <dbReference type="EMBL" id="CAD7092590.1"/>
    </source>
</evidence>
<keyword evidence="4 7" id="KW-0863">Zinc-finger</keyword>
<keyword evidence="3" id="KW-0677">Repeat</keyword>
<name>A0A7R8V6J3_HERIL</name>
<evidence type="ECO:0000256" key="1">
    <source>
        <dbReference type="ARBA" id="ARBA00004123"/>
    </source>
</evidence>
<evidence type="ECO:0000256" key="4">
    <source>
        <dbReference type="ARBA" id="ARBA00022771"/>
    </source>
</evidence>
<evidence type="ECO:0000256" key="2">
    <source>
        <dbReference type="ARBA" id="ARBA00022723"/>
    </source>
</evidence>
<dbReference type="SUPFAM" id="SSF57716">
    <property type="entry name" value="Glucocorticoid receptor-like (DNA-binding domain)"/>
    <property type="match status" value="1"/>
</dbReference>
<feature type="compositionally biased region" description="Low complexity" evidence="8">
    <location>
        <begin position="114"/>
        <end position="124"/>
    </location>
</feature>
<feature type="domain" description="C2H2-type" evidence="9">
    <location>
        <begin position="429"/>
        <end position="454"/>
    </location>
</feature>
<dbReference type="Pfam" id="PF00096">
    <property type="entry name" value="zf-C2H2"/>
    <property type="match status" value="5"/>
</dbReference>
<evidence type="ECO:0000313" key="11">
    <source>
        <dbReference type="Proteomes" id="UP000594454"/>
    </source>
</evidence>
<dbReference type="PROSITE" id="PS50157">
    <property type="entry name" value="ZINC_FINGER_C2H2_2"/>
    <property type="match status" value="7"/>
</dbReference>
<feature type="domain" description="C2H2-type" evidence="9">
    <location>
        <begin position="373"/>
        <end position="400"/>
    </location>
</feature>
<feature type="domain" description="C2H2-type" evidence="9">
    <location>
        <begin position="231"/>
        <end position="255"/>
    </location>
</feature>
<dbReference type="InterPro" id="IPR036236">
    <property type="entry name" value="Znf_C2H2_sf"/>
</dbReference>
<comment type="subcellular location">
    <subcellularLocation>
        <location evidence="1">Nucleus</location>
    </subcellularLocation>
</comment>
<dbReference type="EMBL" id="LR899014">
    <property type="protein sequence ID" value="CAD7092590.1"/>
    <property type="molecule type" value="Genomic_DNA"/>
</dbReference>
<dbReference type="Gene3D" id="3.30.160.60">
    <property type="entry name" value="Classic Zinc Finger"/>
    <property type="match status" value="5"/>
</dbReference>
<organism evidence="10 11">
    <name type="scientific">Hermetia illucens</name>
    <name type="common">Black soldier fly</name>
    <dbReference type="NCBI Taxonomy" id="343691"/>
    <lineage>
        <taxon>Eukaryota</taxon>
        <taxon>Metazoa</taxon>
        <taxon>Ecdysozoa</taxon>
        <taxon>Arthropoda</taxon>
        <taxon>Hexapoda</taxon>
        <taxon>Insecta</taxon>
        <taxon>Pterygota</taxon>
        <taxon>Neoptera</taxon>
        <taxon>Endopterygota</taxon>
        <taxon>Diptera</taxon>
        <taxon>Brachycera</taxon>
        <taxon>Stratiomyomorpha</taxon>
        <taxon>Stratiomyidae</taxon>
        <taxon>Hermetiinae</taxon>
        <taxon>Hermetia</taxon>
    </lineage>
</organism>
<dbReference type="GO" id="GO:0005634">
    <property type="term" value="C:nucleus"/>
    <property type="evidence" value="ECO:0007669"/>
    <property type="project" value="UniProtKB-SubCell"/>
</dbReference>
<protein>
    <recommendedName>
        <fullName evidence="9">C2H2-type domain-containing protein</fullName>
    </recommendedName>
</protein>
<dbReference type="PROSITE" id="PS00028">
    <property type="entry name" value="ZINC_FINGER_C2H2_1"/>
    <property type="match status" value="7"/>
</dbReference>
<dbReference type="PANTHER" id="PTHR24379:SF121">
    <property type="entry name" value="C2H2-TYPE DOMAIN-CONTAINING PROTEIN"/>
    <property type="match status" value="1"/>
</dbReference>
<dbReference type="SMART" id="SM00355">
    <property type="entry name" value="ZnF_C2H2"/>
    <property type="match status" value="8"/>
</dbReference>
<evidence type="ECO:0000256" key="8">
    <source>
        <dbReference type="SAM" id="MobiDB-lite"/>
    </source>
</evidence>
<dbReference type="InterPro" id="IPR013087">
    <property type="entry name" value="Znf_C2H2_type"/>
</dbReference>
<dbReference type="InterPro" id="IPR012934">
    <property type="entry name" value="Znf_AD"/>
</dbReference>
<evidence type="ECO:0000256" key="5">
    <source>
        <dbReference type="ARBA" id="ARBA00022833"/>
    </source>
</evidence>
<keyword evidence="2" id="KW-0479">Metal-binding</keyword>